<accession>A0ABW1KWU7</accession>
<dbReference type="InterPro" id="IPR050330">
    <property type="entry name" value="Bact_OuterMem_StrucFunc"/>
</dbReference>
<evidence type="ECO:0000256" key="9">
    <source>
        <dbReference type="SAM" id="Phobius"/>
    </source>
</evidence>
<keyword evidence="3" id="KW-1003">Cell membrane</keyword>
<dbReference type="Pfam" id="PF00691">
    <property type="entry name" value="OmpA"/>
    <property type="match status" value="1"/>
</dbReference>
<dbReference type="InterPro" id="IPR036737">
    <property type="entry name" value="OmpA-like_sf"/>
</dbReference>
<keyword evidence="5 9" id="KW-1133">Transmembrane helix</keyword>
<proteinExistence type="inferred from homology"/>
<comment type="subcellular location">
    <subcellularLocation>
        <location evidence="1">Cell membrane</location>
        <topology evidence="1">Single-pass membrane protein</topology>
    </subcellularLocation>
</comment>
<dbReference type="CDD" id="cd07185">
    <property type="entry name" value="OmpA_C-like"/>
    <property type="match status" value="1"/>
</dbReference>
<evidence type="ECO:0000256" key="8">
    <source>
        <dbReference type="SAM" id="MobiDB-lite"/>
    </source>
</evidence>
<evidence type="ECO:0000256" key="4">
    <source>
        <dbReference type="ARBA" id="ARBA00022692"/>
    </source>
</evidence>
<feature type="region of interest" description="Disordered" evidence="8">
    <location>
        <begin position="93"/>
        <end position="147"/>
    </location>
</feature>
<dbReference type="PANTHER" id="PTHR30329:SF21">
    <property type="entry name" value="LIPOPROTEIN YIAD-RELATED"/>
    <property type="match status" value="1"/>
</dbReference>
<dbReference type="PROSITE" id="PS51123">
    <property type="entry name" value="OMPA_2"/>
    <property type="match status" value="1"/>
</dbReference>
<name>A0ABW1KWU7_9PROT</name>
<evidence type="ECO:0000256" key="5">
    <source>
        <dbReference type="ARBA" id="ARBA00022989"/>
    </source>
</evidence>
<keyword evidence="6 7" id="KW-0472">Membrane</keyword>
<dbReference type="InterPro" id="IPR006665">
    <property type="entry name" value="OmpA-like"/>
</dbReference>
<dbReference type="RefSeq" id="WP_379882365.1">
    <property type="nucleotide sequence ID" value="NZ_JBHPON010000002.1"/>
</dbReference>
<comment type="caution">
    <text evidence="11">The sequence shown here is derived from an EMBL/GenBank/DDBJ whole genome shotgun (WGS) entry which is preliminary data.</text>
</comment>
<feature type="transmembrane region" description="Helical" evidence="9">
    <location>
        <begin position="31"/>
        <end position="50"/>
    </location>
</feature>
<dbReference type="Gene3D" id="3.30.1330.60">
    <property type="entry name" value="OmpA-like domain"/>
    <property type="match status" value="1"/>
</dbReference>
<evidence type="ECO:0000256" key="3">
    <source>
        <dbReference type="ARBA" id="ARBA00022475"/>
    </source>
</evidence>
<evidence type="ECO:0000256" key="1">
    <source>
        <dbReference type="ARBA" id="ARBA00004162"/>
    </source>
</evidence>
<evidence type="ECO:0000256" key="6">
    <source>
        <dbReference type="ARBA" id="ARBA00023136"/>
    </source>
</evidence>
<evidence type="ECO:0000313" key="11">
    <source>
        <dbReference type="EMBL" id="MFC6036404.1"/>
    </source>
</evidence>
<organism evidence="11 12">
    <name type="scientific">Hyphococcus aureus</name>
    <dbReference type="NCBI Taxonomy" id="2666033"/>
    <lineage>
        <taxon>Bacteria</taxon>
        <taxon>Pseudomonadati</taxon>
        <taxon>Pseudomonadota</taxon>
        <taxon>Alphaproteobacteria</taxon>
        <taxon>Parvularculales</taxon>
        <taxon>Parvularculaceae</taxon>
        <taxon>Hyphococcus</taxon>
    </lineage>
</organism>
<dbReference type="EMBL" id="JBHPON010000002">
    <property type="protein sequence ID" value="MFC6036404.1"/>
    <property type="molecule type" value="Genomic_DNA"/>
</dbReference>
<feature type="domain" description="OmpA-like" evidence="10">
    <location>
        <begin position="191"/>
        <end position="309"/>
    </location>
</feature>
<dbReference type="PANTHER" id="PTHR30329">
    <property type="entry name" value="STATOR ELEMENT OF FLAGELLAR MOTOR COMPLEX"/>
    <property type="match status" value="1"/>
</dbReference>
<comment type="similarity">
    <text evidence="2">Belongs to the MotB family.</text>
</comment>
<protein>
    <submittedName>
        <fullName evidence="11">Flagellar motor protein MotB</fullName>
    </submittedName>
</protein>
<keyword evidence="11" id="KW-0282">Flagellum</keyword>
<dbReference type="Proteomes" id="UP001596116">
    <property type="component" value="Unassembled WGS sequence"/>
</dbReference>
<sequence>MAGRSKGEAPIIIKKKKVIAGGGHHGGAWKVAYADFVTAMMAFFLLMWLLNATTEDQRKGLADYFNPSIPVSRISGGGNGALNGESVFSEDSAVSNRAGSDNEFPKSKVLENDGDSDEFDLNGAKEGRGMDDDLGAGDGEDAGAQRQQELNEGAAANSLEDVQDQIDAKSVQALEGGLSEHIHTRMTPDGLVIELVDADGEPLFNLGSSTPSKLLYDLLEVIGPVLATVSNDMAIIGHTDARAFSVNANYTNWELSTDRALAARRALIKNGIANEQIVQVTGKAATEPFSSDSLAPQNRRIAITLLTKK</sequence>
<dbReference type="InterPro" id="IPR025713">
    <property type="entry name" value="MotB-like_N_dom"/>
</dbReference>
<keyword evidence="11" id="KW-0966">Cell projection</keyword>
<evidence type="ECO:0000256" key="2">
    <source>
        <dbReference type="ARBA" id="ARBA00008914"/>
    </source>
</evidence>
<feature type="compositionally biased region" description="Acidic residues" evidence="8">
    <location>
        <begin position="132"/>
        <end position="141"/>
    </location>
</feature>
<evidence type="ECO:0000313" key="12">
    <source>
        <dbReference type="Proteomes" id="UP001596116"/>
    </source>
</evidence>
<keyword evidence="12" id="KW-1185">Reference proteome</keyword>
<gene>
    <name evidence="11" type="ORF">ACFMB1_12685</name>
</gene>
<reference evidence="11 12" key="1">
    <citation type="submission" date="2024-09" db="EMBL/GenBank/DDBJ databases">
        <authorList>
            <person name="Zhang Z.-H."/>
        </authorList>
    </citation>
    <scope>NUCLEOTIDE SEQUENCE [LARGE SCALE GENOMIC DNA]</scope>
    <source>
        <strain evidence="11 12">HHTR114</strain>
    </source>
</reference>
<keyword evidence="11" id="KW-0969">Cilium</keyword>
<keyword evidence="4 9" id="KW-0812">Transmembrane</keyword>
<evidence type="ECO:0000256" key="7">
    <source>
        <dbReference type="PROSITE-ProRule" id="PRU00473"/>
    </source>
</evidence>
<dbReference type="Pfam" id="PF13677">
    <property type="entry name" value="MotB_plug"/>
    <property type="match status" value="1"/>
</dbReference>
<dbReference type="SUPFAM" id="SSF103088">
    <property type="entry name" value="OmpA-like"/>
    <property type="match status" value="1"/>
</dbReference>
<evidence type="ECO:0000259" key="10">
    <source>
        <dbReference type="PROSITE" id="PS51123"/>
    </source>
</evidence>